<keyword evidence="9 12" id="KW-0411">Iron-sulfur</keyword>
<name>A0A7C6E9V9_DESAE</name>
<evidence type="ECO:0000256" key="9">
    <source>
        <dbReference type="ARBA" id="ARBA00023014"/>
    </source>
</evidence>
<dbReference type="Gene3D" id="2.10.240.10">
    <property type="entry name" value="Dihydroorotate dehydrogenase, electron transfer subunit"/>
    <property type="match status" value="1"/>
</dbReference>
<feature type="domain" description="FAD-binding FR-type" evidence="13">
    <location>
        <begin position="1"/>
        <end position="94"/>
    </location>
</feature>
<comment type="similarity">
    <text evidence="1">Belongs to the PyrK family.</text>
</comment>
<dbReference type="Gene3D" id="3.40.50.80">
    <property type="entry name" value="Nucleotide-binding domain of ferredoxin-NADP reductase (FNR) module"/>
    <property type="match status" value="1"/>
</dbReference>
<dbReference type="InterPro" id="IPR019480">
    <property type="entry name" value="Dihydroorotate_DH_Fe-S-bd"/>
</dbReference>
<dbReference type="InterPro" id="IPR008333">
    <property type="entry name" value="Cbr1-like_FAD-bd_dom"/>
</dbReference>
<feature type="binding site" evidence="12">
    <location>
        <position position="224"/>
    </location>
    <ligand>
        <name>[2Fe-2S] cluster</name>
        <dbReference type="ChEBI" id="CHEBI:190135"/>
    </ligand>
</feature>
<comment type="cofactor">
    <cofactor evidence="12">
        <name>[2Fe-2S] cluster</name>
        <dbReference type="ChEBI" id="CHEBI:190135"/>
    </cofactor>
    <text evidence="12">Binds 1 [2Fe-2S] cluster per subunit.</text>
</comment>
<dbReference type="GO" id="GO:0006221">
    <property type="term" value="P:pyrimidine nucleotide biosynthetic process"/>
    <property type="evidence" value="ECO:0007669"/>
    <property type="project" value="InterPro"/>
</dbReference>
<feature type="binding site" evidence="12">
    <location>
        <position position="204"/>
    </location>
    <ligand>
        <name>[2Fe-2S] cluster</name>
        <dbReference type="ChEBI" id="CHEBI:190135"/>
    </ligand>
</feature>
<dbReference type="InterPro" id="IPR017938">
    <property type="entry name" value="Riboflavin_synthase-like_b-brl"/>
</dbReference>
<dbReference type="InterPro" id="IPR050353">
    <property type="entry name" value="PyrK_electron_transfer"/>
</dbReference>
<dbReference type="GO" id="GO:0016491">
    <property type="term" value="F:oxidoreductase activity"/>
    <property type="evidence" value="ECO:0007669"/>
    <property type="project" value="InterPro"/>
</dbReference>
<dbReference type="SUPFAM" id="SSF63380">
    <property type="entry name" value="Riboflavin synthase domain-like"/>
    <property type="match status" value="1"/>
</dbReference>
<dbReference type="InterPro" id="IPR039261">
    <property type="entry name" value="FNR_nucleotide-bd"/>
</dbReference>
<feature type="binding site" evidence="12">
    <location>
        <position position="209"/>
    </location>
    <ligand>
        <name>[2Fe-2S] cluster</name>
        <dbReference type="ChEBI" id="CHEBI:190135"/>
    </ligand>
</feature>
<keyword evidence="6 11" id="KW-0274">FAD</keyword>
<dbReference type="AlphaFoldDB" id="A0A7C6E9V9"/>
<feature type="binding site" evidence="11">
    <location>
        <begin position="69"/>
        <end position="70"/>
    </location>
    <ligand>
        <name>FAD</name>
        <dbReference type="ChEBI" id="CHEBI:57692"/>
    </ligand>
</feature>
<dbReference type="GO" id="GO:0050660">
    <property type="term" value="F:flavin adenine dinucleotide binding"/>
    <property type="evidence" value="ECO:0007669"/>
    <property type="project" value="InterPro"/>
</dbReference>
<dbReference type="EMBL" id="DRZX01000055">
    <property type="protein sequence ID" value="HHS48472.1"/>
    <property type="molecule type" value="Genomic_DNA"/>
</dbReference>
<accession>A0A7C6E9V9</accession>
<protein>
    <submittedName>
        <fullName evidence="14">Dihydroorotate dehydrogenase electron transfer subunit</fullName>
    </submittedName>
</protein>
<dbReference type="Pfam" id="PF00970">
    <property type="entry name" value="FAD_binding_6"/>
    <property type="match status" value="1"/>
</dbReference>
<evidence type="ECO:0000256" key="2">
    <source>
        <dbReference type="ARBA" id="ARBA00022448"/>
    </source>
</evidence>
<evidence type="ECO:0000256" key="10">
    <source>
        <dbReference type="ARBA" id="ARBA00034078"/>
    </source>
</evidence>
<evidence type="ECO:0000256" key="6">
    <source>
        <dbReference type="ARBA" id="ARBA00022827"/>
    </source>
</evidence>
<dbReference type="InterPro" id="IPR037117">
    <property type="entry name" value="Dihydroorotate_DH_ele_sf"/>
</dbReference>
<dbReference type="CDD" id="cd06218">
    <property type="entry name" value="DHOD_e_trans"/>
    <property type="match status" value="1"/>
</dbReference>
<dbReference type="GO" id="GO:0046872">
    <property type="term" value="F:metal ion binding"/>
    <property type="evidence" value="ECO:0007669"/>
    <property type="project" value="UniProtKB-KW"/>
</dbReference>
<dbReference type="Pfam" id="PF10418">
    <property type="entry name" value="DHODB_Fe-S_bind"/>
    <property type="match status" value="1"/>
</dbReference>
<comment type="caution">
    <text evidence="14">The sequence shown here is derived from an EMBL/GenBank/DDBJ whole genome shotgun (WGS) entry which is preliminary data.</text>
</comment>
<dbReference type="PROSITE" id="PS51384">
    <property type="entry name" value="FAD_FR"/>
    <property type="match status" value="1"/>
</dbReference>
<gene>
    <name evidence="14" type="ORF">ENM99_01210</name>
</gene>
<feature type="binding site" evidence="12">
    <location>
        <position position="212"/>
    </location>
    <ligand>
        <name>[2Fe-2S] cluster</name>
        <dbReference type="ChEBI" id="CHEBI:190135"/>
    </ligand>
</feature>
<dbReference type="PIRSF" id="PIRSF006816">
    <property type="entry name" value="Cyc3_hyd_g"/>
    <property type="match status" value="1"/>
</dbReference>
<dbReference type="InterPro" id="IPR017927">
    <property type="entry name" value="FAD-bd_FR_type"/>
</dbReference>
<dbReference type="Gene3D" id="2.40.30.10">
    <property type="entry name" value="Translation factors"/>
    <property type="match status" value="1"/>
</dbReference>
<keyword evidence="5 12" id="KW-0479">Metal-binding</keyword>
<reference evidence="14" key="1">
    <citation type="journal article" date="2020" name="mSystems">
        <title>Genome- and Community-Level Interaction Insights into Carbon Utilization and Element Cycling Functions of Hydrothermarchaeota in Hydrothermal Sediment.</title>
        <authorList>
            <person name="Zhou Z."/>
            <person name="Liu Y."/>
            <person name="Xu W."/>
            <person name="Pan J."/>
            <person name="Luo Z.H."/>
            <person name="Li M."/>
        </authorList>
    </citation>
    <scope>NUCLEOTIDE SEQUENCE [LARGE SCALE GENOMIC DNA]</scope>
    <source>
        <strain evidence="14">SpSt-1135</strain>
    </source>
</reference>
<dbReference type="PANTHER" id="PTHR43513">
    <property type="entry name" value="DIHYDROOROTATE DEHYDROGENASE B (NAD(+)), ELECTRON TRANSFER SUBUNIT"/>
    <property type="match status" value="1"/>
</dbReference>
<dbReference type="InterPro" id="IPR012165">
    <property type="entry name" value="Cyt_c3_hydrogenase_gsu"/>
</dbReference>
<comment type="cofactor">
    <cofactor evidence="11">
        <name>FAD</name>
        <dbReference type="ChEBI" id="CHEBI:57692"/>
    </cofactor>
    <text evidence="11">Binds 1 FAD per subunit.</text>
</comment>
<dbReference type="PANTHER" id="PTHR43513:SF3">
    <property type="entry name" value="DIHYDROOROTATE DEHYDROGENASE B (NAD(+)), ELECTRON TRANSFER SUBUNIT-RELATED"/>
    <property type="match status" value="1"/>
</dbReference>
<keyword evidence="8 12" id="KW-0408">Iron</keyword>
<proteinExistence type="inferred from homology"/>
<keyword evidence="7" id="KW-0249">Electron transport</keyword>
<evidence type="ECO:0000256" key="11">
    <source>
        <dbReference type="PIRSR" id="PIRSR006816-1"/>
    </source>
</evidence>
<organism evidence="14">
    <name type="scientific">Desulfurella acetivorans</name>
    <dbReference type="NCBI Taxonomy" id="33002"/>
    <lineage>
        <taxon>Bacteria</taxon>
        <taxon>Pseudomonadati</taxon>
        <taxon>Campylobacterota</taxon>
        <taxon>Desulfurellia</taxon>
        <taxon>Desulfurellales</taxon>
        <taxon>Desulfurellaceae</taxon>
        <taxon>Desulfurella</taxon>
    </lineage>
</organism>
<feature type="binding site" evidence="11">
    <location>
        <begin position="48"/>
        <end position="51"/>
    </location>
    <ligand>
        <name>FAD</name>
        <dbReference type="ChEBI" id="CHEBI:57692"/>
    </ligand>
</feature>
<evidence type="ECO:0000256" key="8">
    <source>
        <dbReference type="ARBA" id="ARBA00023004"/>
    </source>
</evidence>
<sequence length="237" mass="26046">METVVLSNKQVAKDIYYLQLQTPKGFKYKPGQFLMLKVNNLNEPLLRRPFSIANVDDAIDIYYKVVGLGTKILKSFKKGDLIDFTGPFGNGFDLKNNKHIVLCGGGIGSAPLIGLKHFLDSNNIVSRCFFGFNAKEDCFVDFGEIATLDGSFGDKGNVVNLLNDLDSLFHVYACGPQGMLKALCELADKKGFSMDISLESNMACGFGVCLGCSVNTINGYKQVCKDGPVFNYTEIIW</sequence>
<evidence type="ECO:0000256" key="4">
    <source>
        <dbReference type="ARBA" id="ARBA00022714"/>
    </source>
</evidence>
<evidence type="ECO:0000256" key="3">
    <source>
        <dbReference type="ARBA" id="ARBA00022630"/>
    </source>
</evidence>
<evidence type="ECO:0000259" key="13">
    <source>
        <dbReference type="PROSITE" id="PS51384"/>
    </source>
</evidence>
<dbReference type="SUPFAM" id="SSF52343">
    <property type="entry name" value="Ferredoxin reductase-like, C-terminal NADP-linked domain"/>
    <property type="match status" value="1"/>
</dbReference>
<evidence type="ECO:0000256" key="12">
    <source>
        <dbReference type="PIRSR" id="PIRSR006816-2"/>
    </source>
</evidence>
<dbReference type="Proteomes" id="UP000886400">
    <property type="component" value="Unassembled WGS sequence"/>
</dbReference>
<evidence type="ECO:0000313" key="14">
    <source>
        <dbReference type="EMBL" id="HHS48472.1"/>
    </source>
</evidence>
<keyword evidence="4 12" id="KW-0001">2Fe-2S</keyword>
<evidence type="ECO:0000256" key="7">
    <source>
        <dbReference type="ARBA" id="ARBA00022982"/>
    </source>
</evidence>
<evidence type="ECO:0000256" key="5">
    <source>
        <dbReference type="ARBA" id="ARBA00022723"/>
    </source>
</evidence>
<evidence type="ECO:0000256" key="1">
    <source>
        <dbReference type="ARBA" id="ARBA00006422"/>
    </source>
</evidence>
<comment type="cofactor">
    <cofactor evidence="10">
        <name>[2Fe-2S] cluster</name>
        <dbReference type="ChEBI" id="CHEBI:190135"/>
    </cofactor>
</comment>
<keyword evidence="2" id="KW-0813">Transport</keyword>
<dbReference type="GO" id="GO:0051537">
    <property type="term" value="F:2 iron, 2 sulfur cluster binding"/>
    <property type="evidence" value="ECO:0007669"/>
    <property type="project" value="UniProtKB-KW"/>
</dbReference>
<keyword evidence="3 11" id="KW-0285">Flavoprotein</keyword>